<dbReference type="SMART" id="SM00852">
    <property type="entry name" value="MoCF_biosynth"/>
    <property type="match status" value="1"/>
</dbReference>
<dbReference type="NCBIfam" id="NF001813">
    <property type="entry name" value="PRK00549.1"/>
    <property type="match status" value="1"/>
</dbReference>
<dbReference type="NCBIfam" id="TIGR00199">
    <property type="entry name" value="PncC_domain"/>
    <property type="match status" value="1"/>
</dbReference>
<comment type="similarity">
    <text evidence="1">Belongs to the CinA family.</text>
</comment>
<name>A0A395LX92_9BACT</name>
<proteinExistence type="inferred from homology"/>
<dbReference type="NCBIfam" id="TIGR00200">
    <property type="entry name" value="cinA_nterm"/>
    <property type="match status" value="1"/>
</dbReference>
<dbReference type="Gene3D" id="3.40.980.10">
    <property type="entry name" value="MoaB/Mog-like domain"/>
    <property type="match status" value="1"/>
</dbReference>
<dbReference type="PIRSF" id="PIRSF006728">
    <property type="entry name" value="CinA"/>
    <property type="match status" value="1"/>
</dbReference>
<dbReference type="Pfam" id="PF02464">
    <property type="entry name" value="CinA"/>
    <property type="match status" value="1"/>
</dbReference>
<dbReference type="CDD" id="cd00885">
    <property type="entry name" value="cinA"/>
    <property type="match status" value="1"/>
</dbReference>
<dbReference type="InterPro" id="IPR050101">
    <property type="entry name" value="CinA"/>
</dbReference>
<dbReference type="InterPro" id="IPR008136">
    <property type="entry name" value="CinA_C"/>
</dbReference>
<dbReference type="InterPro" id="IPR041424">
    <property type="entry name" value="CinA_KH"/>
</dbReference>
<dbReference type="Gene3D" id="3.30.70.2860">
    <property type="match status" value="1"/>
</dbReference>
<dbReference type="InterPro" id="IPR036425">
    <property type="entry name" value="MoaB/Mog-like_dom_sf"/>
</dbReference>
<protein>
    <recommendedName>
        <fullName evidence="1">CinA-like protein</fullName>
    </recommendedName>
</protein>
<dbReference type="InterPro" id="IPR036653">
    <property type="entry name" value="CinA-like_C"/>
</dbReference>
<feature type="domain" description="MoaB/Mog" evidence="2">
    <location>
        <begin position="4"/>
        <end position="175"/>
    </location>
</feature>
<dbReference type="PANTHER" id="PTHR13939:SF0">
    <property type="entry name" value="NMN AMIDOHYDROLASE-LIKE PROTEIN YFAY"/>
    <property type="match status" value="1"/>
</dbReference>
<dbReference type="SUPFAM" id="SSF142433">
    <property type="entry name" value="CinA-like"/>
    <property type="match status" value="1"/>
</dbReference>
<evidence type="ECO:0000313" key="3">
    <source>
        <dbReference type="EMBL" id="RFM22748.1"/>
    </source>
</evidence>
<sequence length="421" mass="46048">MQLEILSIGDELLIGQVINTNAAFIAKEFDNIGIATRRIVTIGDDKRIIQEALAQALSHADIVVITGGLGPTHDDVTKEAIAEFFGLGYEFNEEAYQNCQRIFEQRKMPMPENNRSQAEVIKGSVVLQNVLGTAPGMILHDLPNYSGKYVVIMPGVPAEMQEMMRRDVVPYFASLSQTYIKHTHLMTSGIGESHLAELIGDEKAFLTPGTTLAYLPQTASVNLRVTTKGKDRKQVEQENAAVVAHIASRIQKYLYATEEKPLEAFIGQLLQERKLTLATAESCTGGLIAHRITNIAGASNFFVQSYVVYSNLAKMRTLGVKQETLERHGAVSEEVALEMAKGCLKNSGADIALSTTGIAGPGGGTETKPVGMVCLALVTNHKLGNQEKAKTLYFVKERLRNKELFAQAALDWLRQTLVNAD</sequence>
<evidence type="ECO:0000313" key="4">
    <source>
        <dbReference type="Proteomes" id="UP000266389"/>
    </source>
</evidence>
<dbReference type="NCBIfam" id="TIGR00177">
    <property type="entry name" value="molyb_syn"/>
    <property type="match status" value="1"/>
</dbReference>
<dbReference type="InterPro" id="IPR008135">
    <property type="entry name" value="Competence-induced_CinA"/>
</dbReference>
<dbReference type="Pfam" id="PF18146">
    <property type="entry name" value="CinA_KH"/>
    <property type="match status" value="1"/>
</dbReference>
<accession>A0A395LX92</accession>
<dbReference type="AlphaFoldDB" id="A0A395LX92"/>
<dbReference type="Proteomes" id="UP000266389">
    <property type="component" value="Unassembled WGS sequence"/>
</dbReference>
<evidence type="ECO:0000256" key="1">
    <source>
        <dbReference type="HAMAP-Rule" id="MF_00226"/>
    </source>
</evidence>
<comment type="caution">
    <text evidence="3">The sequence shown here is derived from an EMBL/GenBank/DDBJ whole genome shotgun (WGS) entry which is preliminary data.</text>
</comment>
<gene>
    <name evidence="3" type="ORF">D0433_14450</name>
</gene>
<reference evidence="3 4" key="1">
    <citation type="journal article" date="2011" name="ISME J.">
        <title>Community ecology of hot spring cyanobacterial mats: predominant populations and their functional potential.</title>
        <authorList>
            <person name="Klatt C.G."/>
            <person name="Wood J.M."/>
            <person name="Rusch D.B."/>
            <person name="Bateson M.M."/>
            <person name="Hamamura N."/>
            <person name="Heidelberg J.F."/>
            <person name="Grossman A.R."/>
            <person name="Bhaya D."/>
            <person name="Cohan F.M."/>
            <person name="Kuhl M."/>
            <person name="Bryant D.A."/>
            <person name="Ward D.M."/>
        </authorList>
    </citation>
    <scope>NUCLEOTIDE SEQUENCE [LARGE SCALE GENOMIC DNA]</scope>
    <source>
        <strain evidence="3">OS</strain>
    </source>
</reference>
<dbReference type="PANTHER" id="PTHR13939">
    <property type="entry name" value="NICOTINAMIDE-NUCLEOTIDE AMIDOHYDROLASE PNCC"/>
    <property type="match status" value="1"/>
</dbReference>
<dbReference type="Gene3D" id="3.90.950.20">
    <property type="entry name" value="CinA-like"/>
    <property type="match status" value="1"/>
</dbReference>
<evidence type="ECO:0000259" key="2">
    <source>
        <dbReference type="SMART" id="SM00852"/>
    </source>
</evidence>
<dbReference type="InterPro" id="IPR001453">
    <property type="entry name" value="MoaB/Mog_dom"/>
</dbReference>
<organism evidence="3 4">
    <name type="scientific">Candidatus Thermochlorobacter aerophilus</name>
    <dbReference type="NCBI Taxonomy" id="1868324"/>
    <lineage>
        <taxon>Bacteria</taxon>
        <taxon>Pseudomonadati</taxon>
        <taxon>Chlorobiota</taxon>
        <taxon>Chlorobiia</taxon>
        <taxon>Chlorobiales</taxon>
        <taxon>Candidatus Thermochlorobacteriaceae</taxon>
        <taxon>Candidatus Thermochlorobacter</taxon>
    </lineage>
</organism>
<dbReference type="Pfam" id="PF00994">
    <property type="entry name" value="MoCF_biosynth"/>
    <property type="match status" value="1"/>
</dbReference>
<dbReference type="HAMAP" id="MF_00226_B">
    <property type="entry name" value="CinA_B"/>
    <property type="match status" value="1"/>
</dbReference>
<dbReference type="EMBL" id="PHFL01000077">
    <property type="protein sequence ID" value="RFM22748.1"/>
    <property type="molecule type" value="Genomic_DNA"/>
</dbReference>
<dbReference type="SUPFAM" id="SSF53218">
    <property type="entry name" value="Molybdenum cofactor biosynthesis proteins"/>
    <property type="match status" value="1"/>
</dbReference>